<keyword evidence="1" id="KW-0732">Signal</keyword>
<gene>
    <name evidence="2" type="ORF">SAMN04487775_10433</name>
</gene>
<dbReference type="RefSeq" id="WP_074931152.1">
    <property type="nucleotide sequence ID" value="NZ_FORI01000004.1"/>
</dbReference>
<evidence type="ECO:0000313" key="3">
    <source>
        <dbReference type="Proteomes" id="UP000182737"/>
    </source>
</evidence>
<keyword evidence="3" id="KW-1185">Reference proteome</keyword>
<protein>
    <submittedName>
        <fullName evidence="2">Uncharacterized protein</fullName>
    </submittedName>
</protein>
<proteinExistence type="predicted"/>
<accession>A0A1I3K2N0</accession>
<sequence>MKKLLGILFGLAVLGMTSVFAAEGKKIADLKTLYPDTDVTYTFNINNKSANDVSFFLIKFVGNTKTEVYEYVVSAKSKDVIDFSTKIDNVAGDWWGFGWVNENGGVGNGGAEWWSQQKEIVIDKDGWLTYKDNGSTQKMAKIKKF</sequence>
<feature type="chain" id="PRO_5010322242" evidence="1">
    <location>
        <begin position="22"/>
        <end position="145"/>
    </location>
</feature>
<name>A0A1I3K2N0_9SPIR</name>
<dbReference type="Proteomes" id="UP000182737">
    <property type="component" value="Unassembled WGS sequence"/>
</dbReference>
<evidence type="ECO:0000313" key="2">
    <source>
        <dbReference type="EMBL" id="SFI66686.1"/>
    </source>
</evidence>
<organism evidence="2 3">
    <name type="scientific">Treponema bryantii</name>
    <dbReference type="NCBI Taxonomy" id="163"/>
    <lineage>
        <taxon>Bacteria</taxon>
        <taxon>Pseudomonadati</taxon>
        <taxon>Spirochaetota</taxon>
        <taxon>Spirochaetia</taxon>
        <taxon>Spirochaetales</taxon>
        <taxon>Treponemataceae</taxon>
        <taxon>Treponema</taxon>
    </lineage>
</organism>
<evidence type="ECO:0000256" key="1">
    <source>
        <dbReference type="SAM" id="SignalP"/>
    </source>
</evidence>
<reference evidence="3" key="1">
    <citation type="submission" date="2016-10" db="EMBL/GenBank/DDBJ databases">
        <authorList>
            <person name="Varghese N."/>
            <person name="Submissions S."/>
        </authorList>
    </citation>
    <scope>NUCLEOTIDE SEQUENCE [LARGE SCALE GENOMIC DNA]</scope>
    <source>
        <strain evidence="3">XBD1002</strain>
    </source>
</reference>
<feature type="signal peptide" evidence="1">
    <location>
        <begin position="1"/>
        <end position="21"/>
    </location>
</feature>
<dbReference type="AlphaFoldDB" id="A0A1I3K2N0"/>
<dbReference type="EMBL" id="FORI01000004">
    <property type="protein sequence ID" value="SFI66686.1"/>
    <property type="molecule type" value="Genomic_DNA"/>
</dbReference>